<feature type="compositionally biased region" description="Polar residues" evidence="1">
    <location>
        <begin position="47"/>
        <end position="67"/>
    </location>
</feature>
<dbReference type="AlphaFoldDB" id="A0A6L2M832"/>
<accession>A0A6L2M832</accession>
<name>A0A6L2M832_TANCI</name>
<gene>
    <name evidence="2" type="ORF">Tci_041365</name>
</gene>
<sequence length="290" mass="33821">KTLLMLEILSRRFFLKLNLSDHRNNQKRSGDFIREEMEKMREEIRNVASTSTAGQNKARQQSDNQTGLNNMLHSRVTKIEFPRFEGEDVRGWLFKCEQFFKVDGVADDQKIKQVKSVKDYIDEYDKLLCRVELSEEQSISFFLAGLQNDVKVAVRMFKPRSLAELYGLTKLQDANLNAMEINNKMPLFPNSRFNGYNSTYPNSPKHVSFPTLNSNWRNRIASPNTAPIRKQLTQRNLKRKGLRIFVFIVIKKYTLGHKCLSQMFSLKVVVDNDEEDIVREAAKEDAKRRC</sequence>
<reference evidence="2" key="1">
    <citation type="journal article" date="2019" name="Sci. Rep.">
        <title>Draft genome of Tanacetum cinerariifolium, the natural source of mosquito coil.</title>
        <authorList>
            <person name="Yamashiro T."/>
            <person name="Shiraishi A."/>
            <person name="Satake H."/>
            <person name="Nakayama K."/>
        </authorList>
    </citation>
    <scope>NUCLEOTIDE SEQUENCE</scope>
</reference>
<organism evidence="2">
    <name type="scientific">Tanacetum cinerariifolium</name>
    <name type="common">Dalmatian daisy</name>
    <name type="synonym">Chrysanthemum cinerariifolium</name>
    <dbReference type="NCBI Taxonomy" id="118510"/>
    <lineage>
        <taxon>Eukaryota</taxon>
        <taxon>Viridiplantae</taxon>
        <taxon>Streptophyta</taxon>
        <taxon>Embryophyta</taxon>
        <taxon>Tracheophyta</taxon>
        <taxon>Spermatophyta</taxon>
        <taxon>Magnoliopsida</taxon>
        <taxon>eudicotyledons</taxon>
        <taxon>Gunneridae</taxon>
        <taxon>Pentapetalae</taxon>
        <taxon>asterids</taxon>
        <taxon>campanulids</taxon>
        <taxon>Asterales</taxon>
        <taxon>Asteraceae</taxon>
        <taxon>Asteroideae</taxon>
        <taxon>Anthemideae</taxon>
        <taxon>Anthemidinae</taxon>
        <taxon>Tanacetum</taxon>
    </lineage>
</organism>
<proteinExistence type="predicted"/>
<comment type="caution">
    <text evidence="2">The sequence shown here is derived from an EMBL/GenBank/DDBJ whole genome shotgun (WGS) entry which is preliminary data.</text>
</comment>
<evidence type="ECO:0008006" key="3">
    <source>
        <dbReference type="Google" id="ProtNLM"/>
    </source>
</evidence>
<evidence type="ECO:0000256" key="1">
    <source>
        <dbReference type="SAM" id="MobiDB-lite"/>
    </source>
</evidence>
<protein>
    <recommendedName>
        <fullName evidence="3">Retrotransposon gag domain-containing protein</fullName>
    </recommendedName>
</protein>
<evidence type="ECO:0000313" key="2">
    <source>
        <dbReference type="EMBL" id="GEU69387.1"/>
    </source>
</evidence>
<dbReference type="EMBL" id="BKCJ010005924">
    <property type="protein sequence ID" value="GEU69387.1"/>
    <property type="molecule type" value="Genomic_DNA"/>
</dbReference>
<feature type="non-terminal residue" evidence="2">
    <location>
        <position position="1"/>
    </location>
</feature>
<feature type="region of interest" description="Disordered" evidence="1">
    <location>
        <begin position="45"/>
        <end position="67"/>
    </location>
</feature>